<evidence type="ECO:0000313" key="2">
    <source>
        <dbReference type="WBParaSite" id="RSKR_0000225100.1"/>
    </source>
</evidence>
<organism evidence="1 2">
    <name type="scientific">Rhabditophanes sp. KR3021</name>
    <dbReference type="NCBI Taxonomy" id="114890"/>
    <lineage>
        <taxon>Eukaryota</taxon>
        <taxon>Metazoa</taxon>
        <taxon>Ecdysozoa</taxon>
        <taxon>Nematoda</taxon>
        <taxon>Chromadorea</taxon>
        <taxon>Rhabditida</taxon>
        <taxon>Tylenchina</taxon>
        <taxon>Panagrolaimomorpha</taxon>
        <taxon>Strongyloidoidea</taxon>
        <taxon>Alloionematidae</taxon>
        <taxon>Rhabditophanes</taxon>
    </lineage>
</organism>
<accession>A0AC35TM85</accession>
<dbReference type="Proteomes" id="UP000095286">
    <property type="component" value="Unplaced"/>
</dbReference>
<dbReference type="WBParaSite" id="RSKR_0000225100.1">
    <property type="protein sequence ID" value="RSKR_0000225100.1"/>
    <property type="gene ID" value="RSKR_0000225100"/>
</dbReference>
<reference evidence="2" key="1">
    <citation type="submission" date="2016-11" db="UniProtKB">
        <authorList>
            <consortium name="WormBaseParasite"/>
        </authorList>
    </citation>
    <scope>IDENTIFICATION</scope>
    <source>
        <strain evidence="2">KR3021</strain>
    </source>
</reference>
<sequence length="139" mass="16000">MTLIPIAEATILNVVHHNGHVYVCSPNPSKRNSLIGKVSINIDDRLTRNDIVLQSFVCGTRETHPWRPFINSMMTILCIFSFIGLIIYAQYVAEDANIKYPEFERKIYRIKVCVQSIFATGLILYGGLWIYRTLRQCTF</sequence>
<protein>
    <submittedName>
        <fullName evidence="2">Uncharacterized protein</fullName>
    </submittedName>
</protein>
<proteinExistence type="predicted"/>
<name>A0AC35TM85_9BILA</name>
<evidence type="ECO:0000313" key="1">
    <source>
        <dbReference type="Proteomes" id="UP000095286"/>
    </source>
</evidence>